<name>A0A379KPR8_PSEPU</name>
<dbReference type="PROSITE" id="PS51318">
    <property type="entry name" value="TAT"/>
    <property type="match status" value="1"/>
</dbReference>
<evidence type="ECO:0000313" key="2">
    <source>
        <dbReference type="Proteomes" id="UP000254602"/>
    </source>
</evidence>
<proteinExistence type="predicted"/>
<organism evidence="1 2">
    <name type="scientific">Pseudomonas putida</name>
    <name type="common">Arthrobacter siderocapsulatus</name>
    <dbReference type="NCBI Taxonomy" id="303"/>
    <lineage>
        <taxon>Bacteria</taxon>
        <taxon>Pseudomonadati</taxon>
        <taxon>Pseudomonadota</taxon>
        <taxon>Gammaproteobacteria</taxon>
        <taxon>Pseudomonadales</taxon>
        <taxon>Pseudomonadaceae</taxon>
        <taxon>Pseudomonas</taxon>
    </lineage>
</organism>
<gene>
    <name evidence="1" type="ORF">NCTC7914_03530</name>
</gene>
<dbReference type="EMBL" id="UGUY01000001">
    <property type="protein sequence ID" value="SUD69387.1"/>
    <property type="molecule type" value="Genomic_DNA"/>
</dbReference>
<protein>
    <submittedName>
        <fullName evidence="1">Gluconate 2-dehydrogenase</fullName>
    </submittedName>
</protein>
<dbReference type="InterPro" id="IPR006311">
    <property type="entry name" value="TAT_signal"/>
</dbReference>
<reference evidence="1 2" key="1">
    <citation type="submission" date="2018-06" db="EMBL/GenBank/DDBJ databases">
        <authorList>
            <consortium name="Pathogen Informatics"/>
            <person name="Doyle S."/>
        </authorList>
    </citation>
    <scope>NUCLEOTIDE SEQUENCE [LARGE SCALE GENOMIC DNA]</scope>
    <source>
        <strain evidence="1 2">NCTC7914</strain>
    </source>
</reference>
<dbReference type="RefSeq" id="WP_174141897.1">
    <property type="nucleotide sequence ID" value="NZ_JABTYF010000007.1"/>
</dbReference>
<accession>A0A379KPR8</accession>
<evidence type="ECO:0000313" key="1">
    <source>
        <dbReference type="EMBL" id="SUD69387.1"/>
    </source>
</evidence>
<dbReference type="AlphaFoldDB" id="A0A379KPR8"/>
<dbReference type="Proteomes" id="UP000254602">
    <property type="component" value="Unassembled WGS sequence"/>
</dbReference>
<sequence length="134" mass="14573">MSDTPNARRHFLQGGLALIPLVTLASHGVPTVFGDTPRQPATTQLPPDDYRPRFFTDVELAFVQAACEQLIPTDELGPVPIFLRATSVGAAWFSKMVSLSGGLTLGSTLESEKSLRIQSSAPRGTPRSAYYRKR</sequence>